<protein>
    <submittedName>
        <fullName evidence="3">Competence protein ComM</fullName>
    </submittedName>
</protein>
<name>A0A143PQ14_LUTPR</name>
<dbReference type="KEGG" id="abac:LuPra_03463"/>
<dbReference type="InterPro" id="IPR020568">
    <property type="entry name" value="Ribosomal_Su5_D2-typ_SF"/>
</dbReference>
<dbReference type="InterPro" id="IPR003593">
    <property type="entry name" value="AAA+_ATPase"/>
</dbReference>
<dbReference type="GO" id="GO:0005524">
    <property type="term" value="F:ATP binding"/>
    <property type="evidence" value="ECO:0007669"/>
    <property type="project" value="InterPro"/>
</dbReference>
<dbReference type="InterPro" id="IPR027417">
    <property type="entry name" value="P-loop_NTPase"/>
</dbReference>
<dbReference type="Proteomes" id="UP000076079">
    <property type="component" value="Chromosome"/>
</dbReference>
<dbReference type="STRING" id="1855912.LuPra_03463"/>
<feature type="domain" description="AAA+ ATPase" evidence="2">
    <location>
        <begin position="240"/>
        <end position="423"/>
    </location>
</feature>
<evidence type="ECO:0000259" key="2">
    <source>
        <dbReference type="SMART" id="SM00382"/>
    </source>
</evidence>
<keyword evidence="4" id="KW-1185">Reference proteome</keyword>
<proteinExistence type="inferred from homology"/>
<evidence type="ECO:0000313" key="4">
    <source>
        <dbReference type="Proteomes" id="UP000076079"/>
    </source>
</evidence>
<dbReference type="PANTHER" id="PTHR32039:SF7">
    <property type="entry name" value="COMPETENCE PROTEIN COMM"/>
    <property type="match status" value="1"/>
</dbReference>
<dbReference type="SUPFAM" id="SSF52540">
    <property type="entry name" value="P-loop containing nucleoside triphosphate hydrolases"/>
    <property type="match status" value="1"/>
</dbReference>
<dbReference type="InterPro" id="IPR014721">
    <property type="entry name" value="Ribsml_uS5_D2-typ_fold_subgr"/>
</dbReference>
<dbReference type="SMART" id="SM00382">
    <property type="entry name" value="AAA"/>
    <property type="match status" value="1"/>
</dbReference>
<comment type="similarity">
    <text evidence="1">Belongs to the Mg-chelatase subunits D/I family. ComM subfamily.</text>
</comment>
<evidence type="ECO:0000256" key="1">
    <source>
        <dbReference type="ARBA" id="ARBA00006354"/>
    </source>
</evidence>
<reference evidence="4" key="2">
    <citation type="submission" date="2016-04" db="EMBL/GenBank/DDBJ databases">
        <title>First Complete Genome Sequence of a Subdivision 6 Acidobacterium.</title>
        <authorList>
            <person name="Huang S."/>
            <person name="Vieira S."/>
            <person name="Bunk B."/>
            <person name="Riedel T."/>
            <person name="Sproeer C."/>
            <person name="Overmann J."/>
        </authorList>
    </citation>
    <scope>NUCLEOTIDE SEQUENCE [LARGE SCALE GENOMIC DNA]</scope>
    <source>
        <strain evidence="4">DSM 100886 HEG_-6_39</strain>
    </source>
</reference>
<dbReference type="InterPro" id="IPR004482">
    <property type="entry name" value="Mg_chelat-rel"/>
</dbReference>
<dbReference type="InterPro" id="IPR045006">
    <property type="entry name" value="CHLI-like"/>
</dbReference>
<sequence>MCAPRMPGFSEFSRGLGRRRCAPLLATSGPVLAFTFTAALVGVSAELVRVEADVSYGLPGFTIVGLPDASVRESRDRVRSAIRSAGLEFPPHRITVNLAPADLRKAGSSFDLPIALAVLAAGGQLPPALPARAVVLGELALDGRALPCRGVLPAALASRAAAMAMIVVPRGNVPEARLVPGVDVRGATSLVDALRALQEGETPAPAAVSPSTVTRVNGPDLADVHGQALARRALEIAAAGHHNLLFSGPPGAGKSMLARRLPGLLPPWAFEQALEATAVHSAAGLVPPEGGLLPERPFRAPHHTVSTAALIGGGPQPRPGEVSLAHHGVLLLDEVPEFERRTLDVLRQPLEDGVVHIARVARSLTFPADFLLVAAMNPCPCGYQGHPRRACRCRPGEADRYASRVSGPLLDRIDLVVQVPPVEPDALTGPRPQVEATAVVRARVVEARRRQAARQQMVNSRLTGRSLDQMRRDPTLGGLLAQAMTRLDLSARAADRLLRVSRTIADLAGAEHVQRAHLAEALQFRPC</sequence>
<dbReference type="InterPro" id="IPR000523">
    <property type="entry name" value="Mg_chelatse_chII-like_cat_dom"/>
</dbReference>
<dbReference type="Pfam" id="PF13335">
    <property type="entry name" value="Mg_chelatase_C"/>
    <property type="match status" value="1"/>
</dbReference>
<dbReference type="SUPFAM" id="SSF54211">
    <property type="entry name" value="Ribosomal protein S5 domain 2-like"/>
    <property type="match status" value="1"/>
</dbReference>
<dbReference type="Gene3D" id="3.30.230.10">
    <property type="match status" value="1"/>
</dbReference>
<dbReference type="AlphaFoldDB" id="A0A143PQ14"/>
<dbReference type="PANTHER" id="PTHR32039">
    <property type="entry name" value="MAGNESIUM-CHELATASE SUBUNIT CHLI"/>
    <property type="match status" value="1"/>
</dbReference>
<reference evidence="3 4" key="1">
    <citation type="journal article" date="2016" name="Genome Announc.">
        <title>First Complete Genome Sequence of a Subdivision 6 Acidobacterium Strain.</title>
        <authorList>
            <person name="Huang S."/>
            <person name="Vieira S."/>
            <person name="Bunk B."/>
            <person name="Riedel T."/>
            <person name="Sproer C."/>
            <person name="Overmann J."/>
        </authorList>
    </citation>
    <scope>NUCLEOTIDE SEQUENCE [LARGE SCALE GENOMIC DNA]</scope>
    <source>
        <strain evidence="4">DSM 100886 HEG_-6_39</strain>
    </source>
</reference>
<dbReference type="Pfam" id="PF13541">
    <property type="entry name" value="ChlI"/>
    <property type="match status" value="1"/>
</dbReference>
<accession>A0A143PQ14</accession>
<dbReference type="Pfam" id="PF01078">
    <property type="entry name" value="Mg_chelatase"/>
    <property type="match status" value="1"/>
</dbReference>
<gene>
    <name evidence="3" type="primary">comM</name>
    <name evidence="3" type="ORF">LuPra_03463</name>
</gene>
<dbReference type="NCBIfam" id="TIGR00368">
    <property type="entry name" value="YifB family Mg chelatase-like AAA ATPase"/>
    <property type="match status" value="1"/>
</dbReference>
<dbReference type="Gene3D" id="3.40.50.300">
    <property type="entry name" value="P-loop containing nucleotide triphosphate hydrolases"/>
    <property type="match status" value="1"/>
</dbReference>
<dbReference type="InterPro" id="IPR025158">
    <property type="entry name" value="Mg_chelat-rel_C"/>
</dbReference>
<evidence type="ECO:0000313" key="3">
    <source>
        <dbReference type="EMBL" id="AMY10233.1"/>
    </source>
</evidence>
<dbReference type="PATRIC" id="fig|1813736.3.peg.3672"/>
<dbReference type="EMBL" id="CP015136">
    <property type="protein sequence ID" value="AMY10233.1"/>
    <property type="molecule type" value="Genomic_DNA"/>
</dbReference>
<organism evidence="3 4">
    <name type="scientific">Luteitalea pratensis</name>
    <dbReference type="NCBI Taxonomy" id="1855912"/>
    <lineage>
        <taxon>Bacteria</taxon>
        <taxon>Pseudomonadati</taxon>
        <taxon>Acidobacteriota</taxon>
        <taxon>Vicinamibacteria</taxon>
        <taxon>Vicinamibacterales</taxon>
        <taxon>Vicinamibacteraceae</taxon>
        <taxon>Luteitalea</taxon>
    </lineage>
</organism>